<dbReference type="AlphaFoldDB" id="A0A1Y2J7A8"/>
<protein>
    <submittedName>
        <fullName evidence="1">Uncharacterized protein</fullName>
    </submittedName>
</protein>
<dbReference type="EMBL" id="KZ084086">
    <property type="protein sequence ID" value="OSD08783.1"/>
    <property type="molecule type" value="Genomic_DNA"/>
</dbReference>
<proteinExistence type="predicted"/>
<gene>
    <name evidence="1" type="ORF">PYCCODRAFT_54739</name>
</gene>
<keyword evidence="2" id="KW-1185">Reference proteome</keyword>
<organism evidence="1 2">
    <name type="scientific">Trametes coccinea (strain BRFM310)</name>
    <name type="common">Pycnoporus coccineus</name>
    <dbReference type="NCBI Taxonomy" id="1353009"/>
    <lineage>
        <taxon>Eukaryota</taxon>
        <taxon>Fungi</taxon>
        <taxon>Dikarya</taxon>
        <taxon>Basidiomycota</taxon>
        <taxon>Agaricomycotina</taxon>
        <taxon>Agaricomycetes</taxon>
        <taxon>Polyporales</taxon>
        <taxon>Polyporaceae</taxon>
        <taxon>Trametes</taxon>
    </lineage>
</organism>
<evidence type="ECO:0000313" key="1">
    <source>
        <dbReference type="EMBL" id="OSD08783.1"/>
    </source>
</evidence>
<reference evidence="1 2" key="1">
    <citation type="journal article" date="2015" name="Biotechnol. Biofuels">
        <title>Enhanced degradation of softwood versus hardwood by the white-rot fungus Pycnoporus coccineus.</title>
        <authorList>
            <person name="Couturier M."/>
            <person name="Navarro D."/>
            <person name="Chevret D."/>
            <person name="Henrissat B."/>
            <person name="Piumi F."/>
            <person name="Ruiz-Duenas F.J."/>
            <person name="Martinez A.T."/>
            <person name="Grigoriev I.V."/>
            <person name="Riley R."/>
            <person name="Lipzen A."/>
            <person name="Berrin J.G."/>
            <person name="Master E.R."/>
            <person name="Rosso M.N."/>
        </authorList>
    </citation>
    <scope>NUCLEOTIDE SEQUENCE [LARGE SCALE GENOMIC DNA]</scope>
    <source>
        <strain evidence="1 2">BRFM310</strain>
    </source>
</reference>
<dbReference type="Proteomes" id="UP000193067">
    <property type="component" value="Unassembled WGS sequence"/>
</dbReference>
<evidence type="ECO:0000313" key="2">
    <source>
        <dbReference type="Proteomes" id="UP000193067"/>
    </source>
</evidence>
<sequence>MSTLALRIPRPCLICSVVWALHLGLIFPRGAVRVCGRAQTLSVHLNSSWNISFTSALSSDAHQAKAPPSCEVPGSPGPEAIPRISCGELPSLRCSPHARLPFPSLPFFSQVAKPLDPRDASCRRVHAARCICSLHLRCISAASTKRTPSFLCLSCDVMI</sequence>
<name>A0A1Y2J7A8_TRAC3</name>
<accession>A0A1Y2J7A8</accession>